<dbReference type="Pfam" id="PF01494">
    <property type="entry name" value="FAD_binding_3"/>
    <property type="match status" value="1"/>
</dbReference>
<dbReference type="PANTHER" id="PTHR43476:SF3">
    <property type="entry name" value="FAD-BINDING MONOOXYGENASE"/>
    <property type="match status" value="1"/>
</dbReference>
<dbReference type="PRINTS" id="PR00420">
    <property type="entry name" value="RNGMNOXGNASE"/>
</dbReference>
<dbReference type="Proteomes" id="UP000175691">
    <property type="component" value="Unassembled WGS sequence"/>
</dbReference>
<name>A0A1E7ZA62_9ALTE</name>
<keyword evidence="3" id="KW-0503">Monooxygenase</keyword>
<keyword evidence="4" id="KW-1185">Reference proteome</keyword>
<accession>A0A1E7ZA62</accession>
<dbReference type="GO" id="GO:0019622">
    <property type="term" value="P:3-(3-hydroxy)phenylpropionate catabolic process"/>
    <property type="evidence" value="ECO:0007669"/>
    <property type="project" value="TreeGrafter"/>
</dbReference>
<evidence type="ECO:0000256" key="1">
    <source>
        <dbReference type="ARBA" id="ARBA00023002"/>
    </source>
</evidence>
<evidence type="ECO:0000313" key="4">
    <source>
        <dbReference type="Proteomes" id="UP000175691"/>
    </source>
</evidence>
<dbReference type="InterPro" id="IPR036188">
    <property type="entry name" value="FAD/NAD-bd_sf"/>
</dbReference>
<organism evidence="3 4">
    <name type="scientific">Alteromonas confluentis</name>
    <dbReference type="NCBI Taxonomy" id="1656094"/>
    <lineage>
        <taxon>Bacteria</taxon>
        <taxon>Pseudomonadati</taxon>
        <taxon>Pseudomonadota</taxon>
        <taxon>Gammaproteobacteria</taxon>
        <taxon>Alteromonadales</taxon>
        <taxon>Alteromonadaceae</taxon>
        <taxon>Alteromonas/Salinimonas group</taxon>
        <taxon>Alteromonas</taxon>
    </lineage>
</organism>
<dbReference type="SUPFAM" id="SSF51905">
    <property type="entry name" value="FAD/NAD(P)-binding domain"/>
    <property type="match status" value="1"/>
</dbReference>
<dbReference type="AlphaFoldDB" id="A0A1E7ZA62"/>
<feature type="domain" description="FAD-binding" evidence="2">
    <location>
        <begin position="3"/>
        <end position="352"/>
    </location>
</feature>
<dbReference type="InterPro" id="IPR002938">
    <property type="entry name" value="FAD-bd"/>
</dbReference>
<reference evidence="3 4" key="1">
    <citation type="submission" date="2016-08" db="EMBL/GenBank/DDBJ databases">
        <authorList>
            <person name="Seilhamer J.J."/>
        </authorList>
    </citation>
    <scope>NUCLEOTIDE SEQUENCE [LARGE SCALE GENOMIC DNA]</scope>
    <source>
        <strain evidence="3 4">KCTC 42603</strain>
    </source>
</reference>
<dbReference type="STRING" id="1656094.BFC18_14695"/>
<dbReference type="GO" id="GO:0008688">
    <property type="term" value="F:3-(3-hydroxyphenyl)propionate hydroxylase activity"/>
    <property type="evidence" value="ECO:0007669"/>
    <property type="project" value="TreeGrafter"/>
</dbReference>
<dbReference type="Gene3D" id="3.50.50.60">
    <property type="entry name" value="FAD/NAD(P)-binding domain"/>
    <property type="match status" value="1"/>
</dbReference>
<keyword evidence="1" id="KW-0560">Oxidoreductase</keyword>
<dbReference type="RefSeq" id="WP_070126053.1">
    <property type="nucleotide sequence ID" value="NZ_MDHN01000029.1"/>
</dbReference>
<dbReference type="Gene3D" id="3.30.9.10">
    <property type="entry name" value="D-Amino Acid Oxidase, subunit A, domain 2"/>
    <property type="match status" value="1"/>
</dbReference>
<dbReference type="PANTHER" id="PTHR43476">
    <property type="entry name" value="3-(3-HYDROXY-PHENYL)PROPIONATE/3-HYDROXYCINNAMIC ACID HYDROXYLASE"/>
    <property type="match status" value="1"/>
</dbReference>
<sequence>MFDIAIIGCGPVGALAANLLGKRGLSVVVLEKEANPYPLPRAVHLDHEMVRLFQSIGLHDTILKDMRDTDGHLHIGADHGVIRYMGTVGKPRPYGWSNDYFFYQPELEEHLRDALTRFDNVSVRLGTQCTALTQQNNAVDITTLCNGETDTVRARWVIACDGARSVIRKSLDVKLDDLQFEEPWLVVDAEVDGAIRFPALTGLPTDADIQQLSVMMCDPKRPATVVPGRGNHRRWELMLLPGEDDQEMMKPENVAALLAPYLDGVPHNIVRAATYRFHGLLAEQWKVGNVFLAGDAAHQTPPFFGQGMCHGFRDVANLAWKLDLVANGKANESLLDTYQPERDPHVRAVISAAVGAGRYICMLDQEKAAARDEEIREKVRKGELPATAAHLIPPVTAGIVASNTAEAGRRFIQPRISVNGKAQLLDELATGDWRLLVTSASLAAEATQHIASILPTLNIEVTNIAAWQDPQLNAWIEEAGVDAVLLRPDFYVYGTANNQVAPLLEQLKAQLGDATSKPLQQEQIA</sequence>
<comment type="caution">
    <text evidence="3">The sequence shown here is derived from an EMBL/GenBank/DDBJ whole genome shotgun (WGS) entry which is preliminary data.</text>
</comment>
<dbReference type="NCBIfam" id="NF004829">
    <property type="entry name" value="PRK06183.1-3"/>
    <property type="match status" value="1"/>
</dbReference>
<protein>
    <submittedName>
        <fullName evidence="3">Monooxygenase</fullName>
    </submittedName>
</protein>
<dbReference type="InterPro" id="IPR050631">
    <property type="entry name" value="PheA/TfdB_FAD_monoxygenase"/>
</dbReference>
<dbReference type="EMBL" id="MDHN01000029">
    <property type="protein sequence ID" value="OFC70409.1"/>
    <property type="molecule type" value="Genomic_DNA"/>
</dbReference>
<evidence type="ECO:0000313" key="3">
    <source>
        <dbReference type="EMBL" id="OFC70409.1"/>
    </source>
</evidence>
<dbReference type="OrthoDB" id="8672648at2"/>
<proteinExistence type="predicted"/>
<gene>
    <name evidence="3" type="ORF">BFC18_14695</name>
</gene>
<dbReference type="GO" id="GO:0071949">
    <property type="term" value="F:FAD binding"/>
    <property type="evidence" value="ECO:0007669"/>
    <property type="project" value="InterPro"/>
</dbReference>
<evidence type="ECO:0000259" key="2">
    <source>
        <dbReference type="Pfam" id="PF01494"/>
    </source>
</evidence>